<evidence type="ECO:0000313" key="9">
    <source>
        <dbReference type="Proteomes" id="UP000257200"/>
    </source>
</evidence>
<evidence type="ECO:0000256" key="1">
    <source>
        <dbReference type="ARBA" id="ARBA00006638"/>
    </source>
</evidence>
<name>A0A3Q1GUL5_9TELE</name>
<evidence type="ECO:0000256" key="3">
    <source>
        <dbReference type="ARBA" id="ARBA00023172"/>
    </source>
</evidence>
<dbReference type="Gene3D" id="3.30.390.80">
    <property type="entry name" value="DNA repair protein Rad52/59/22"/>
    <property type="match status" value="1"/>
</dbReference>
<dbReference type="STRING" id="80966.ENSAPOP00000020820"/>
<dbReference type="AlphaFoldDB" id="A0A3Q1GUL5"/>
<feature type="region of interest" description="Disordered" evidence="7">
    <location>
        <begin position="286"/>
        <end position="485"/>
    </location>
</feature>
<feature type="compositionally biased region" description="Basic and acidic residues" evidence="7">
    <location>
        <begin position="240"/>
        <end position="255"/>
    </location>
</feature>
<evidence type="ECO:0000256" key="7">
    <source>
        <dbReference type="SAM" id="MobiDB-lite"/>
    </source>
</evidence>
<evidence type="ECO:0000256" key="4">
    <source>
        <dbReference type="ARBA" id="ARBA00023204"/>
    </source>
</evidence>
<evidence type="ECO:0000256" key="5">
    <source>
        <dbReference type="ARBA" id="ARBA00053354"/>
    </source>
</evidence>
<dbReference type="NCBIfam" id="TIGR00607">
    <property type="entry name" value="rad52"/>
    <property type="match status" value="1"/>
</dbReference>
<evidence type="ECO:0000256" key="6">
    <source>
        <dbReference type="ARBA" id="ARBA00073403"/>
    </source>
</evidence>
<dbReference type="Ensembl" id="ENSAPOT00000031056.1">
    <property type="protein sequence ID" value="ENSAPOP00000020820.1"/>
    <property type="gene ID" value="ENSAPOG00000024431.1"/>
</dbReference>
<reference evidence="8" key="1">
    <citation type="submission" date="2025-08" db="UniProtKB">
        <authorList>
            <consortium name="Ensembl"/>
        </authorList>
    </citation>
    <scope>IDENTIFICATION</scope>
</reference>
<keyword evidence="3" id="KW-0233">DNA recombination</keyword>
<dbReference type="GO" id="GO:0000730">
    <property type="term" value="P:DNA recombinase assembly"/>
    <property type="evidence" value="ECO:0007669"/>
    <property type="project" value="InterPro"/>
</dbReference>
<feature type="region of interest" description="Disordered" evidence="7">
    <location>
        <begin position="234"/>
        <end position="255"/>
    </location>
</feature>
<dbReference type="GO" id="GO:0005634">
    <property type="term" value="C:nucleus"/>
    <property type="evidence" value="ECO:0007669"/>
    <property type="project" value="InterPro"/>
</dbReference>
<dbReference type="InterPro" id="IPR007232">
    <property type="entry name" value="Rad52_Rad59_Rad22"/>
</dbReference>
<keyword evidence="4" id="KW-0234">DNA repair</keyword>
<dbReference type="Proteomes" id="UP000257200">
    <property type="component" value="Unplaced"/>
</dbReference>
<comment type="function">
    <text evidence="5">Involved in double-stranded break repair. Plays a central role in genetic recombination and DNA repair by promoting the annealing of complementary single-stranded DNA and by stimulation of the RAD51 recombinase.</text>
</comment>
<dbReference type="GO" id="GO:0034599">
    <property type="term" value="P:cellular response to oxidative stress"/>
    <property type="evidence" value="ECO:0007669"/>
    <property type="project" value="UniProtKB-ARBA"/>
</dbReference>
<organism evidence="8 9">
    <name type="scientific">Acanthochromis polyacanthus</name>
    <name type="common">spiny chromis</name>
    <dbReference type="NCBI Taxonomy" id="80966"/>
    <lineage>
        <taxon>Eukaryota</taxon>
        <taxon>Metazoa</taxon>
        <taxon>Chordata</taxon>
        <taxon>Craniata</taxon>
        <taxon>Vertebrata</taxon>
        <taxon>Euteleostomi</taxon>
        <taxon>Actinopterygii</taxon>
        <taxon>Neopterygii</taxon>
        <taxon>Teleostei</taxon>
        <taxon>Neoteleostei</taxon>
        <taxon>Acanthomorphata</taxon>
        <taxon>Ovalentaria</taxon>
        <taxon>Pomacentridae</taxon>
        <taxon>Acanthochromis</taxon>
    </lineage>
</organism>
<reference evidence="8" key="2">
    <citation type="submission" date="2025-09" db="UniProtKB">
        <authorList>
            <consortium name="Ensembl"/>
        </authorList>
    </citation>
    <scope>IDENTIFICATION</scope>
</reference>
<proteinExistence type="inferred from homology"/>
<feature type="compositionally biased region" description="Polar residues" evidence="7">
    <location>
        <begin position="433"/>
        <end position="444"/>
    </location>
</feature>
<accession>A0A3Q1GUL5</accession>
<keyword evidence="2" id="KW-0227">DNA damage</keyword>
<feature type="compositionally biased region" description="Low complexity" evidence="7">
    <location>
        <begin position="364"/>
        <end position="380"/>
    </location>
</feature>
<dbReference type="GeneTree" id="ENSGT00390000008766"/>
<dbReference type="FunFam" id="3.30.390.80:FF:000001">
    <property type="entry name" value="DNA repair protein RAD52 homolog"/>
    <property type="match status" value="1"/>
</dbReference>
<dbReference type="InterPro" id="IPR042525">
    <property type="entry name" value="Rad52_Rad59_Rad22_sf"/>
</dbReference>
<dbReference type="GO" id="GO:0010792">
    <property type="term" value="P:DNA double-strand break processing involved in repair via single-strand annealing"/>
    <property type="evidence" value="ECO:0007669"/>
    <property type="project" value="UniProtKB-ARBA"/>
</dbReference>
<dbReference type="Pfam" id="PF04098">
    <property type="entry name" value="Rad52_Rad22"/>
    <property type="match status" value="1"/>
</dbReference>
<feature type="compositionally biased region" description="Basic and acidic residues" evidence="7">
    <location>
        <begin position="338"/>
        <end position="358"/>
    </location>
</feature>
<dbReference type="FunCoup" id="A0A3Q1GUL5">
    <property type="interactions" value="641"/>
</dbReference>
<comment type="similarity">
    <text evidence="1">Belongs to the RAD52 family.</text>
</comment>
<protein>
    <recommendedName>
        <fullName evidence="6">DNA repair protein RAD52 homolog</fullName>
    </recommendedName>
</protein>
<dbReference type="GO" id="GO:0006312">
    <property type="term" value="P:mitotic recombination"/>
    <property type="evidence" value="ECO:0007669"/>
    <property type="project" value="TreeGrafter"/>
</dbReference>
<dbReference type="PANTHER" id="PTHR12132:SF1">
    <property type="entry name" value="DNA REPAIR PROTEIN RAD52 HOMOLOG"/>
    <property type="match status" value="1"/>
</dbReference>
<dbReference type="SUPFAM" id="SSF54768">
    <property type="entry name" value="dsRNA-binding domain-like"/>
    <property type="match status" value="1"/>
</dbReference>
<evidence type="ECO:0000313" key="8">
    <source>
        <dbReference type="Ensembl" id="ENSAPOP00000020820.1"/>
    </source>
</evidence>
<feature type="compositionally biased region" description="Basic and acidic residues" evidence="7">
    <location>
        <begin position="385"/>
        <end position="399"/>
    </location>
</feature>
<dbReference type="PANTHER" id="PTHR12132">
    <property type="entry name" value="DNA REPAIR AND RECOMBINATION PROTEIN RAD52, RAD59"/>
    <property type="match status" value="1"/>
</dbReference>
<evidence type="ECO:0000256" key="2">
    <source>
        <dbReference type="ARBA" id="ARBA00022763"/>
    </source>
</evidence>
<keyword evidence="9" id="KW-1185">Reference proteome</keyword>
<sequence>MNRSCSAEGKTSLSGIISGWLRYCSPPGCAPSRASGCSRIKGPTCGAVEGDSFTRDYRTSAVMSGEEEKSSSGSRTFGQCTYTAEEYQAVQNALRQKLGPEYISTRMGGGGQRVCYVEGHRVISLANEMFGYNGWAHSVSQQNVDFVDFVNGKFYVGVSAFVKVQLKDGAFHEDVGYGTSEGLKSKAQSLEKARKEAVTDGMKRALRCFGHALGNCIMNKEYLLAINKIPKQPPPALDPAHTKRSDEEPSVEKARVCSLVREENQVSAAGPSRMPLEPRVIIQNQNHSEVHTPDAAGPVFNRKSENSSSRSAGVTESEAHTDPKQLRKLRQQQLQQKFRREMEAKKLQQKQDKAKSEESEIPIGQASSGGSSGEGVAAFSDGSNPEDRKPGSRDVHLADDPELWDFTLDGIEEPGVSSAFRPGTPGNHKMQTRSKTPQRPSEASSYIRGHDQHRPQHHNQHQGRPGNGSSPFRQGQYMKKRRLDT</sequence>
<dbReference type="InParanoid" id="A0A3Q1GUL5"/>
<dbReference type="InterPro" id="IPR041247">
    <property type="entry name" value="Rad52_fam"/>
</dbReference>
<dbReference type="InterPro" id="IPR004585">
    <property type="entry name" value="DNA_recomb/repair_Rad52"/>
</dbReference>